<accession>X1B3F4</accession>
<feature type="non-terminal residue" evidence="1">
    <location>
        <position position="1"/>
    </location>
</feature>
<dbReference type="InterPro" id="IPR011990">
    <property type="entry name" value="TPR-like_helical_dom_sf"/>
</dbReference>
<dbReference type="Gene3D" id="1.25.40.10">
    <property type="entry name" value="Tetratricopeptide repeat domain"/>
    <property type="match status" value="1"/>
</dbReference>
<feature type="non-terminal residue" evidence="1">
    <location>
        <position position="301"/>
    </location>
</feature>
<comment type="caution">
    <text evidence="1">The sequence shown here is derived from an EMBL/GenBank/DDBJ whole genome shotgun (WGS) entry which is preliminary data.</text>
</comment>
<dbReference type="SUPFAM" id="SSF48452">
    <property type="entry name" value="TPR-like"/>
    <property type="match status" value="1"/>
</dbReference>
<name>X1B3F4_9ZZZZ</name>
<protein>
    <submittedName>
        <fullName evidence="1">Uncharacterized protein</fullName>
    </submittedName>
</protein>
<evidence type="ECO:0000313" key="1">
    <source>
        <dbReference type="EMBL" id="GAG66501.1"/>
    </source>
</evidence>
<proteinExistence type="predicted"/>
<organism evidence="1">
    <name type="scientific">marine sediment metagenome</name>
    <dbReference type="NCBI Taxonomy" id="412755"/>
    <lineage>
        <taxon>unclassified sequences</taxon>
        <taxon>metagenomes</taxon>
        <taxon>ecological metagenomes</taxon>
    </lineage>
</organism>
<dbReference type="AlphaFoldDB" id="X1B3F4"/>
<dbReference type="EMBL" id="BART01004113">
    <property type="protein sequence ID" value="GAG66501.1"/>
    <property type="molecule type" value="Genomic_DNA"/>
</dbReference>
<gene>
    <name evidence="1" type="ORF">S01H4_10631</name>
</gene>
<reference evidence="1" key="1">
    <citation type="journal article" date="2014" name="Front. Microbiol.">
        <title>High frequency of phylogenetically diverse reductive dehalogenase-homologous genes in deep subseafloor sedimentary metagenomes.</title>
        <authorList>
            <person name="Kawai M."/>
            <person name="Futagami T."/>
            <person name="Toyoda A."/>
            <person name="Takaki Y."/>
            <person name="Nishi S."/>
            <person name="Hori S."/>
            <person name="Arai W."/>
            <person name="Tsubouchi T."/>
            <person name="Morono Y."/>
            <person name="Uchiyama I."/>
            <person name="Ito T."/>
            <person name="Fujiyama A."/>
            <person name="Inagaki F."/>
            <person name="Takami H."/>
        </authorList>
    </citation>
    <scope>NUCLEOTIDE SEQUENCE</scope>
    <source>
        <strain evidence="1">Expedition CK06-06</strain>
    </source>
</reference>
<dbReference type="Pfam" id="PF13414">
    <property type="entry name" value="TPR_11"/>
    <property type="match status" value="1"/>
</dbReference>
<sequence length="301" mass="35798">RIKGRNMTENYFEKGDRALSIYEAYGRNPLVFNKVIENYKKGLKLHPKNILYHYSLGYAYHLMRRLMEASMEYEIMLKLNPPRLALDDDLKLADRYAPRLFVNPKEFFKLKDLVAVIHPKKPIIAYNLFWEDDIDYPGDNDPSDHEVVWIEFNKKKVEVTGVYTYFHKAILSTEEAVKDANLHNQRARINVQWGEHGSLPLGWEKLHPEALFEKISKRIKIKDMPQRYRELNKSVKNPNHPLAKDWPKKFTGSYKDFISFSKYIELRKFLKKKKMVITSKWPNAVINRYFLSYNYFPKTVA</sequence>